<dbReference type="InParanoid" id="A0A0C2XPK1"/>
<dbReference type="AlphaFoldDB" id="A0A0C2XPK1"/>
<gene>
    <name evidence="1" type="ORF">M378DRAFT_155090</name>
</gene>
<proteinExistence type="predicted"/>
<name>A0A0C2XPK1_AMAMK</name>
<protein>
    <submittedName>
        <fullName evidence="1">Uncharacterized protein</fullName>
    </submittedName>
</protein>
<accession>A0A0C2XPK1</accession>
<dbReference type="EMBL" id="KN818222">
    <property type="protein sequence ID" value="KIL71511.1"/>
    <property type="molecule type" value="Genomic_DNA"/>
</dbReference>
<reference evidence="1 2" key="1">
    <citation type="submission" date="2014-04" db="EMBL/GenBank/DDBJ databases">
        <title>Evolutionary Origins and Diversification of the Mycorrhizal Mutualists.</title>
        <authorList>
            <consortium name="DOE Joint Genome Institute"/>
            <consortium name="Mycorrhizal Genomics Consortium"/>
            <person name="Kohler A."/>
            <person name="Kuo A."/>
            <person name="Nagy L.G."/>
            <person name="Floudas D."/>
            <person name="Copeland A."/>
            <person name="Barry K.W."/>
            <person name="Cichocki N."/>
            <person name="Veneault-Fourrey C."/>
            <person name="LaButti K."/>
            <person name="Lindquist E.A."/>
            <person name="Lipzen A."/>
            <person name="Lundell T."/>
            <person name="Morin E."/>
            <person name="Murat C."/>
            <person name="Riley R."/>
            <person name="Ohm R."/>
            <person name="Sun H."/>
            <person name="Tunlid A."/>
            <person name="Henrissat B."/>
            <person name="Grigoriev I.V."/>
            <person name="Hibbett D.S."/>
            <person name="Martin F."/>
        </authorList>
    </citation>
    <scope>NUCLEOTIDE SEQUENCE [LARGE SCALE GENOMIC DNA]</scope>
    <source>
        <strain evidence="1 2">Koide BX008</strain>
    </source>
</reference>
<dbReference type="HOGENOM" id="CLU_3074090_0_0_1"/>
<dbReference type="Proteomes" id="UP000054549">
    <property type="component" value="Unassembled WGS sequence"/>
</dbReference>
<evidence type="ECO:0000313" key="1">
    <source>
        <dbReference type="EMBL" id="KIL71511.1"/>
    </source>
</evidence>
<keyword evidence="2" id="KW-1185">Reference proteome</keyword>
<organism evidence="1 2">
    <name type="scientific">Amanita muscaria (strain Koide BX008)</name>
    <dbReference type="NCBI Taxonomy" id="946122"/>
    <lineage>
        <taxon>Eukaryota</taxon>
        <taxon>Fungi</taxon>
        <taxon>Dikarya</taxon>
        <taxon>Basidiomycota</taxon>
        <taxon>Agaricomycotina</taxon>
        <taxon>Agaricomycetes</taxon>
        <taxon>Agaricomycetidae</taxon>
        <taxon>Agaricales</taxon>
        <taxon>Pluteineae</taxon>
        <taxon>Amanitaceae</taxon>
        <taxon>Amanita</taxon>
    </lineage>
</organism>
<sequence length="65" mass="7110">MWIKRDPSRSGIAHPVPSVTQARNLIRLDQDLTLAEIVLAEDVISIAVGKNGNRLFNDDSSGNSH</sequence>
<evidence type="ECO:0000313" key="2">
    <source>
        <dbReference type="Proteomes" id="UP000054549"/>
    </source>
</evidence>